<evidence type="ECO:0000313" key="2">
    <source>
        <dbReference type="EMBL" id="KNX39068.1"/>
    </source>
</evidence>
<feature type="domain" description="DUF1990" evidence="1">
    <location>
        <begin position="28"/>
        <end position="170"/>
    </location>
</feature>
<proteinExistence type="predicted"/>
<keyword evidence="3" id="KW-1185">Reference proteome</keyword>
<dbReference type="RefSeq" id="WP_050671623.1">
    <property type="nucleotide sequence ID" value="NZ_LAIR01000002.1"/>
</dbReference>
<dbReference type="STRING" id="1631356.VV01_21175"/>
<dbReference type="PANTHER" id="PTHR34202">
    <property type="entry name" value="UPF0548 PROTEIN"/>
    <property type="match status" value="1"/>
</dbReference>
<protein>
    <recommendedName>
        <fullName evidence="1">DUF1990 domain-containing protein</fullName>
    </recommendedName>
</protein>
<dbReference type="AlphaFoldDB" id="A0A0L6CNH2"/>
<dbReference type="InterPro" id="IPR014457">
    <property type="entry name" value="UCP010260"/>
</dbReference>
<comment type="caution">
    <text evidence="2">The sequence shown here is derived from an EMBL/GenBank/DDBJ whole genome shotgun (WGS) entry which is preliminary data.</text>
</comment>
<evidence type="ECO:0000259" key="1">
    <source>
        <dbReference type="Pfam" id="PF09348"/>
    </source>
</evidence>
<dbReference type="Pfam" id="PF09348">
    <property type="entry name" value="DUF1990"/>
    <property type="match status" value="1"/>
</dbReference>
<accession>A0A0L6CNH2</accession>
<dbReference type="SUPFAM" id="SSF55961">
    <property type="entry name" value="Bet v1-like"/>
    <property type="match status" value="1"/>
</dbReference>
<dbReference type="PIRSF" id="PIRSF010260">
    <property type="entry name" value="UCP010260"/>
    <property type="match status" value="1"/>
</dbReference>
<dbReference type="Proteomes" id="UP000037397">
    <property type="component" value="Unassembled WGS sequence"/>
</dbReference>
<name>A0A0L6CNH2_9MICO</name>
<dbReference type="PANTHER" id="PTHR34202:SF1">
    <property type="entry name" value="UPF0548 PROTEIN"/>
    <property type="match status" value="1"/>
</dbReference>
<reference evidence="3" key="1">
    <citation type="submission" date="2015-03" db="EMBL/GenBank/DDBJ databases">
        <title>Luteipulveratus halotolerans sp. nov., a novel actinobacterium (Dermacoccaceae) from Sarawak, Malaysia.</title>
        <authorList>
            <person name="Juboi H."/>
            <person name="Basik A."/>
            <person name="Shamsul S.S."/>
            <person name="Arnold P."/>
            <person name="Schmitt E.K."/>
            <person name="Sanglier J.-J."/>
            <person name="Yeo T."/>
        </authorList>
    </citation>
    <scope>NUCLEOTIDE SEQUENCE [LARGE SCALE GENOMIC DNA]</scope>
    <source>
        <strain evidence="3">C296001</strain>
    </source>
</reference>
<organism evidence="2 3">
    <name type="scientific">Luteipulveratus halotolerans</name>
    <dbReference type="NCBI Taxonomy" id="1631356"/>
    <lineage>
        <taxon>Bacteria</taxon>
        <taxon>Bacillati</taxon>
        <taxon>Actinomycetota</taxon>
        <taxon>Actinomycetes</taxon>
        <taxon>Micrococcales</taxon>
        <taxon>Dermacoccaceae</taxon>
        <taxon>Luteipulveratus</taxon>
    </lineage>
</organism>
<dbReference type="EMBL" id="LAIR01000002">
    <property type="protein sequence ID" value="KNX39068.1"/>
    <property type="molecule type" value="Genomic_DNA"/>
</dbReference>
<dbReference type="InterPro" id="IPR018960">
    <property type="entry name" value="DUF1990"/>
</dbReference>
<gene>
    <name evidence="2" type="ORF">VV01_21175</name>
</gene>
<sequence length="175" mass="18589">MPQLLPTAETDRLRGLPLTYEPCGDGLPTLAGAHVFERSHVLTGWSFADAGEVLMTWGVHERAGLTVQASSKTVDEGVVVVLSLGPAPVALRAPCRVVRMIREPSRIGFAYGTLVGHPESGEEEFVIESTAAGTTFTVAASSRPASLLARAGGPLTGAVQRWMTTRYLRAFVTSL</sequence>
<evidence type="ECO:0000313" key="3">
    <source>
        <dbReference type="Proteomes" id="UP000037397"/>
    </source>
</evidence>